<dbReference type="EMBL" id="NHSJ01000129">
    <property type="protein sequence ID" value="PPQ26959.1"/>
    <property type="molecule type" value="Genomic_DNA"/>
</dbReference>
<proteinExistence type="predicted"/>
<protein>
    <submittedName>
        <fullName evidence="3">Uncharacterized protein</fullName>
    </submittedName>
</protein>
<reference evidence="3 4" key="1">
    <citation type="journal article" date="2018" name="Arch. Microbiol.">
        <title>New insights into the metabolic potential of the phototrophic purple bacterium Rhodopila globiformis DSM 161(T) from its draft genome sequence and evidence for a vanadium-dependent nitrogenase.</title>
        <authorList>
            <person name="Imhoff J.F."/>
            <person name="Rahn T."/>
            <person name="Kunzel S."/>
            <person name="Neulinger S.C."/>
        </authorList>
    </citation>
    <scope>NUCLEOTIDE SEQUENCE [LARGE SCALE GENOMIC DNA]</scope>
    <source>
        <strain evidence="3 4">DSM 16996</strain>
    </source>
</reference>
<feature type="domain" description="DUF4010" evidence="2">
    <location>
        <begin position="176"/>
        <end position="384"/>
    </location>
</feature>
<gene>
    <name evidence="3" type="ORF">CCR94_21285</name>
</gene>
<dbReference type="PANTHER" id="PTHR39084">
    <property type="entry name" value="MEMBRANE PROTEIN-RELATED"/>
    <property type="match status" value="1"/>
</dbReference>
<feature type="domain" description="MgtC/SapB/SrpB/YhiD N-terminal" evidence="1">
    <location>
        <begin position="10"/>
        <end position="126"/>
    </location>
</feature>
<comment type="caution">
    <text evidence="3">The sequence shown here is derived from an EMBL/GenBank/DDBJ whole genome shotgun (WGS) entry which is preliminary data.</text>
</comment>
<dbReference type="Pfam" id="PF02308">
    <property type="entry name" value="MgtC"/>
    <property type="match status" value="1"/>
</dbReference>
<sequence>MIAVPWLNFAIAIGVGLMIGLERERSKGVGAARRPAGIRTFTLAALMGAVASHLGGVPLLAVVTASVMALSALSYLRSPDDDPGLTTEIGLVATPLLGGLAMSDTGLAAGLGAAVAVILAAKAPLHGFVTRVLTGAEVTDGLVLAVATLVIWPQLPDRYLGPFEALNPHSIWFLVILVMALGTCGHVATRALGTRLGLPVAGFASGFVSSTATIGSMAGRAVKDPTSMKAAVAGGVFSTVATFVQLALLLVIVSQPTLVLMAPALAAGALAAAAYGLVFALRAATPEGGADSEPGRAFSVGTALGLAAMMAVMLVIAAALRNWLGETGVTAGAIVAGFVDTHAAAISIASLVASAKTTPQEAVLPILAAMTSNAVAKMAMAMGAGSRGFALRMSPGLIAPIAAAWAVAVPTLFR</sequence>
<evidence type="ECO:0000313" key="3">
    <source>
        <dbReference type="EMBL" id="PPQ26959.1"/>
    </source>
</evidence>
<evidence type="ECO:0000259" key="2">
    <source>
        <dbReference type="Pfam" id="PF13194"/>
    </source>
</evidence>
<dbReference type="InterPro" id="IPR049177">
    <property type="entry name" value="MgtC_SapB_SrpB_YhiD_N"/>
</dbReference>
<dbReference type="PANTHER" id="PTHR39084:SF1">
    <property type="entry name" value="DUF4010 DOMAIN-CONTAINING PROTEIN"/>
    <property type="match status" value="1"/>
</dbReference>
<dbReference type="AlphaFoldDB" id="A0A2S6MX85"/>
<dbReference type="OrthoDB" id="9813718at2"/>
<evidence type="ECO:0000313" key="4">
    <source>
        <dbReference type="Proteomes" id="UP000239089"/>
    </source>
</evidence>
<evidence type="ECO:0000259" key="1">
    <source>
        <dbReference type="Pfam" id="PF02308"/>
    </source>
</evidence>
<organism evidence="3 4">
    <name type="scientific">Rhodoblastus sphagnicola</name>
    <dbReference type="NCBI Taxonomy" id="333368"/>
    <lineage>
        <taxon>Bacteria</taxon>
        <taxon>Pseudomonadati</taxon>
        <taxon>Pseudomonadota</taxon>
        <taxon>Alphaproteobacteria</taxon>
        <taxon>Hyphomicrobiales</taxon>
        <taxon>Rhodoblastaceae</taxon>
        <taxon>Rhodoblastus</taxon>
    </lineage>
</organism>
<dbReference type="InterPro" id="IPR025105">
    <property type="entry name" value="DUF4010"/>
</dbReference>
<name>A0A2S6MX85_9HYPH</name>
<accession>A0A2S6MX85</accession>
<dbReference type="Proteomes" id="UP000239089">
    <property type="component" value="Unassembled WGS sequence"/>
</dbReference>
<dbReference type="Pfam" id="PF13194">
    <property type="entry name" value="DUF4010"/>
    <property type="match status" value="1"/>
</dbReference>
<dbReference type="RefSeq" id="WP_104510097.1">
    <property type="nucleotide sequence ID" value="NZ_JACIGC010000012.1"/>
</dbReference>
<keyword evidence="4" id="KW-1185">Reference proteome</keyword>